<sequence length="99" mass="11136">QHKAVLKAGDSARGNKVVLGKIFKNSWEDKLKEVMNSKQEWIIQQLCYLQNTKDNRYEDISVFVADGVVQGFSSRISSNEIMNVGQGGFSQPVILMDDN</sequence>
<gene>
    <name evidence="1" type="ORF">RPERSI_LOCUS15858</name>
</gene>
<evidence type="ECO:0000313" key="1">
    <source>
        <dbReference type="EMBL" id="CAG8766443.1"/>
    </source>
</evidence>
<evidence type="ECO:0000313" key="2">
    <source>
        <dbReference type="Proteomes" id="UP000789920"/>
    </source>
</evidence>
<proteinExistence type="predicted"/>
<comment type="caution">
    <text evidence="1">The sequence shown here is derived from an EMBL/GenBank/DDBJ whole genome shotgun (WGS) entry which is preliminary data.</text>
</comment>
<dbReference type="EMBL" id="CAJVQC010038537">
    <property type="protein sequence ID" value="CAG8766443.1"/>
    <property type="molecule type" value="Genomic_DNA"/>
</dbReference>
<organism evidence="1 2">
    <name type="scientific">Racocetra persica</name>
    <dbReference type="NCBI Taxonomy" id="160502"/>
    <lineage>
        <taxon>Eukaryota</taxon>
        <taxon>Fungi</taxon>
        <taxon>Fungi incertae sedis</taxon>
        <taxon>Mucoromycota</taxon>
        <taxon>Glomeromycotina</taxon>
        <taxon>Glomeromycetes</taxon>
        <taxon>Diversisporales</taxon>
        <taxon>Gigasporaceae</taxon>
        <taxon>Racocetra</taxon>
    </lineage>
</organism>
<keyword evidence="2" id="KW-1185">Reference proteome</keyword>
<protein>
    <submittedName>
        <fullName evidence="1">10645_t:CDS:1</fullName>
    </submittedName>
</protein>
<accession>A0ACA9QVY8</accession>
<dbReference type="Proteomes" id="UP000789920">
    <property type="component" value="Unassembled WGS sequence"/>
</dbReference>
<feature type="non-terminal residue" evidence="1">
    <location>
        <position position="1"/>
    </location>
</feature>
<reference evidence="1" key="1">
    <citation type="submission" date="2021-06" db="EMBL/GenBank/DDBJ databases">
        <authorList>
            <person name="Kallberg Y."/>
            <person name="Tangrot J."/>
            <person name="Rosling A."/>
        </authorList>
    </citation>
    <scope>NUCLEOTIDE SEQUENCE</scope>
    <source>
        <strain evidence="1">MA461A</strain>
    </source>
</reference>
<name>A0ACA9QVY8_9GLOM</name>